<protein>
    <submittedName>
        <fullName evidence="1">Uncharacterized protein</fullName>
    </submittedName>
</protein>
<evidence type="ECO:0000313" key="2">
    <source>
        <dbReference type="Proteomes" id="UP001177744"/>
    </source>
</evidence>
<name>A0AA40I791_CNENI</name>
<proteinExistence type="predicted"/>
<accession>A0AA40I791</accession>
<evidence type="ECO:0000313" key="1">
    <source>
        <dbReference type="EMBL" id="KAK1343797.1"/>
    </source>
</evidence>
<gene>
    <name evidence="1" type="ORF">QTO34_014350</name>
</gene>
<sequence length="191" mass="21338">MKHKEKMKHLESKYFIKTARMSGGPCNIQQDVPQSQSFMEAPGCSQEAGENASASEYFSCVSSPSKLPHYDEDGFHQLQQNVSYLGDLNMPVSQSTRKRKIMEGHIGGPWNIKQDVPQPQSFMEAPGCSQEAGENTSSSEYFSCVSSPYKIPRYDEDGKEYTKVGLGFAQEMQLSYSAYSLLSSFSPQIQE</sequence>
<reference evidence="1" key="1">
    <citation type="submission" date="2023-06" db="EMBL/GenBank/DDBJ databases">
        <title>Reference genome for the Northern bat (Eptesicus nilssonii), a most northern bat species.</title>
        <authorList>
            <person name="Laine V.N."/>
            <person name="Pulliainen A.T."/>
            <person name="Lilley T.M."/>
        </authorList>
    </citation>
    <scope>NUCLEOTIDE SEQUENCE</scope>
    <source>
        <strain evidence="1">BLF_Eptnil</strain>
        <tissue evidence="1">Kidney</tissue>
    </source>
</reference>
<comment type="caution">
    <text evidence="1">The sequence shown here is derived from an EMBL/GenBank/DDBJ whole genome shotgun (WGS) entry which is preliminary data.</text>
</comment>
<organism evidence="1 2">
    <name type="scientific">Cnephaeus nilssonii</name>
    <name type="common">Northern bat</name>
    <name type="synonym">Eptesicus nilssonii</name>
    <dbReference type="NCBI Taxonomy" id="3371016"/>
    <lineage>
        <taxon>Eukaryota</taxon>
        <taxon>Metazoa</taxon>
        <taxon>Chordata</taxon>
        <taxon>Craniata</taxon>
        <taxon>Vertebrata</taxon>
        <taxon>Euteleostomi</taxon>
        <taxon>Mammalia</taxon>
        <taxon>Eutheria</taxon>
        <taxon>Laurasiatheria</taxon>
        <taxon>Chiroptera</taxon>
        <taxon>Yangochiroptera</taxon>
        <taxon>Vespertilionidae</taxon>
        <taxon>Cnephaeus</taxon>
    </lineage>
</organism>
<dbReference type="AlphaFoldDB" id="A0AA40I791"/>
<dbReference type="Proteomes" id="UP001177744">
    <property type="component" value="Unassembled WGS sequence"/>
</dbReference>
<dbReference type="EMBL" id="JAULJE010000004">
    <property type="protein sequence ID" value="KAK1343797.1"/>
    <property type="molecule type" value="Genomic_DNA"/>
</dbReference>
<keyword evidence="2" id="KW-1185">Reference proteome</keyword>